<dbReference type="Proteomes" id="UP000585363">
    <property type="component" value="Unassembled WGS sequence"/>
</dbReference>
<sequence length="155" mass="17845">MNKITNNDLKFEDVDEANKFVSKYNIILFQDDDDVIICYQSSSEKIRELWGSVVEDLAYYFQSNLIDDILSRNLLLVFCANDDIDINTKKEIQSNTYCCRKIARSKVSDLEGAIKDLIFFDTTIQGVVNTSSLSILIKERHPEVFNLLSVKDETK</sequence>
<reference evidence="1 2" key="2">
    <citation type="submission" date="2020-06" db="EMBL/GenBank/DDBJ databases">
        <title>Polyphasic characterization of a Rahnella strain isolated from tree sap.</title>
        <authorList>
            <person name="Kim I.S."/>
        </authorList>
    </citation>
    <scope>NUCLEOTIDE SEQUENCE [LARGE SCALE GENOMIC DNA]</scope>
    <source>
        <strain evidence="1 2">SAP-1</strain>
    </source>
</reference>
<dbReference type="EMBL" id="JAADJU010000009">
    <property type="protein sequence ID" value="NMP28532.1"/>
    <property type="molecule type" value="Genomic_DNA"/>
</dbReference>
<gene>
    <name evidence="1" type="ORF">GW590_16845</name>
</gene>
<name>A0A848MNT2_9GAMM</name>
<accession>A0A848MNT2</accession>
<dbReference type="AlphaFoldDB" id="A0A848MNT2"/>
<dbReference type="RefSeq" id="WP_169404252.1">
    <property type="nucleotide sequence ID" value="NZ_JAADJU010000009.1"/>
</dbReference>
<proteinExistence type="predicted"/>
<comment type="caution">
    <text evidence="1">The sequence shown here is derived from an EMBL/GenBank/DDBJ whole genome shotgun (WGS) entry which is preliminary data.</text>
</comment>
<reference evidence="1 2" key="1">
    <citation type="submission" date="2020-01" db="EMBL/GenBank/DDBJ databases">
        <authorList>
            <person name="Lee S.D."/>
        </authorList>
    </citation>
    <scope>NUCLEOTIDE SEQUENCE [LARGE SCALE GENOMIC DNA]</scope>
    <source>
        <strain evidence="1 2">SAP-1</strain>
    </source>
</reference>
<organism evidence="1 2">
    <name type="scientific">Rouxiella aceris</name>
    <dbReference type="NCBI Taxonomy" id="2703884"/>
    <lineage>
        <taxon>Bacteria</taxon>
        <taxon>Pseudomonadati</taxon>
        <taxon>Pseudomonadota</taxon>
        <taxon>Gammaproteobacteria</taxon>
        <taxon>Enterobacterales</taxon>
        <taxon>Yersiniaceae</taxon>
        <taxon>Rouxiella</taxon>
    </lineage>
</organism>
<keyword evidence="2" id="KW-1185">Reference proteome</keyword>
<evidence type="ECO:0000313" key="2">
    <source>
        <dbReference type="Proteomes" id="UP000585363"/>
    </source>
</evidence>
<evidence type="ECO:0000313" key="1">
    <source>
        <dbReference type="EMBL" id="NMP28532.1"/>
    </source>
</evidence>
<protein>
    <submittedName>
        <fullName evidence="1">Uncharacterized protein</fullName>
    </submittedName>
</protein>